<dbReference type="Pfam" id="PF00497">
    <property type="entry name" value="SBP_bac_3"/>
    <property type="match status" value="1"/>
</dbReference>
<protein>
    <submittedName>
        <fullName evidence="4">Transporter substrate-binding domain-containing protein</fullName>
    </submittedName>
</protein>
<dbReference type="Gene3D" id="3.40.190.10">
    <property type="entry name" value="Periplasmic binding protein-like II"/>
    <property type="match status" value="2"/>
</dbReference>
<keyword evidence="2" id="KW-0732">Signal</keyword>
<evidence type="ECO:0000259" key="3">
    <source>
        <dbReference type="SMART" id="SM00062"/>
    </source>
</evidence>
<evidence type="ECO:0000256" key="2">
    <source>
        <dbReference type="ARBA" id="ARBA00022729"/>
    </source>
</evidence>
<dbReference type="RefSeq" id="WP_171624403.1">
    <property type="nucleotide sequence ID" value="NZ_JABBPG010000001.1"/>
</dbReference>
<proteinExistence type="inferred from homology"/>
<dbReference type="SUPFAM" id="SSF53850">
    <property type="entry name" value="Periplasmic binding protein-like II"/>
    <property type="match status" value="1"/>
</dbReference>
<dbReference type="EMBL" id="JABBPG010000001">
    <property type="protein sequence ID" value="NOU49316.1"/>
    <property type="molecule type" value="Genomic_DNA"/>
</dbReference>
<dbReference type="InterPro" id="IPR001638">
    <property type="entry name" value="Solute-binding_3/MltF_N"/>
</dbReference>
<gene>
    <name evidence="4" type="ORF">HG263_01955</name>
</gene>
<comment type="similarity">
    <text evidence="1">Belongs to the bacterial solute-binding protein 3 family.</text>
</comment>
<evidence type="ECO:0000313" key="4">
    <source>
        <dbReference type="EMBL" id="NOU49316.1"/>
    </source>
</evidence>
<evidence type="ECO:0000313" key="5">
    <source>
        <dbReference type="Proteomes" id="UP000586305"/>
    </source>
</evidence>
<dbReference type="Proteomes" id="UP000586305">
    <property type="component" value="Unassembled WGS sequence"/>
</dbReference>
<organism evidence="4 5">
    <name type="scientific">Pseudoalteromonas caenipelagi</name>
    <dbReference type="NCBI Taxonomy" id="2726988"/>
    <lineage>
        <taxon>Bacteria</taxon>
        <taxon>Pseudomonadati</taxon>
        <taxon>Pseudomonadota</taxon>
        <taxon>Gammaproteobacteria</taxon>
        <taxon>Alteromonadales</taxon>
        <taxon>Pseudoalteromonadaceae</taxon>
        <taxon>Pseudoalteromonas</taxon>
    </lineage>
</organism>
<dbReference type="AlphaFoldDB" id="A0A849V7W5"/>
<dbReference type="PANTHER" id="PTHR35936">
    <property type="entry name" value="MEMBRANE-BOUND LYTIC MUREIN TRANSGLYCOSYLASE F"/>
    <property type="match status" value="1"/>
</dbReference>
<name>A0A849V7W5_9GAMM</name>
<reference evidence="4 5" key="1">
    <citation type="submission" date="2020-04" db="EMBL/GenBank/DDBJ databases">
        <title>Pseudoalteromonas caenipelagi sp. nov., isolated from a tidal flat.</title>
        <authorList>
            <person name="Park S."/>
            <person name="Yoon J.-H."/>
        </authorList>
    </citation>
    <scope>NUCLEOTIDE SEQUENCE [LARGE SCALE GENOMIC DNA]</scope>
    <source>
        <strain evidence="4 5">JBTF-M23</strain>
    </source>
</reference>
<keyword evidence="5" id="KW-1185">Reference proteome</keyword>
<sequence length="269" mass="30985">MHTLIQVFILSLFVFTTNCIAVEQCRQSVKLGLVADWPPLTYFRHDEAQGLDIEIAKMVFNSIDICVNYVRLPSSARALEQMEKGYIDVAVMVSYTEERAKYGYFSRPYRNEKMRLFSYLEPQPISSLNELLDEGKTIGLSIGSFYGQELIQLANSKRYQNQLVQISSAERRAEMLVKKRVDFIVDDLITGLYMMKSKGYEKIKPWPYVVHDNQVHFFIRKSQASKKILDSVNNAIESLQPKIDLLVASFVHRQLTHINSSLSLDVSLR</sequence>
<dbReference type="SMART" id="SM00062">
    <property type="entry name" value="PBPb"/>
    <property type="match status" value="1"/>
</dbReference>
<evidence type="ECO:0000256" key="1">
    <source>
        <dbReference type="ARBA" id="ARBA00010333"/>
    </source>
</evidence>
<feature type="domain" description="Solute-binding protein family 3/N-terminal" evidence="3">
    <location>
        <begin position="28"/>
        <end position="253"/>
    </location>
</feature>
<comment type="caution">
    <text evidence="4">The sequence shown here is derived from an EMBL/GenBank/DDBJ whole genome shotgun (WGS) entry which is preliminary data.</text>
</comment>
<accession>A0A849V7W5</accession>
<dbReference type="PANTHER" id="PTHR35936:SF19">
    <property type="entry name" value="AMINO-ACID-BINDING PROTEIN YXEM-RELATED"/>
    <property type="match status" value="1"/>
</dbReference>